<dbReference type="EMBL" id="JPKZ01001924">
    <property type="protein sequence ID" value="KHN79386.1"/>
    <property type="molecule type" value="Genomic_DNA"/>
</dbReference>
<evidence type="ECO:0000313" key="2">
    <source>
        <dbReference type="Proteomes" id="UP000031036"/>
    </source>
</evidence>
<gene>
    <name evidence="1" type="ORF">Tcan_03067</name>
</gene>
<proteinExistence type="predicted"/>
<comment type="caution">
    <text evidence="1">The sequence shown here is derived from an EMBL/GenBank/DDBJ whole genome shotgun (WGS) entry which is preliminary data.</text>
</comment>
<name>A0A0B2V7I2_TOXCA</name>
<dbReference type="AlphaFoldDB" id="A0A0B2V7I2"/>
<reference evidence="1 2" key="1">
    <citation type="submission" date="2014-11" db="EMBL/GenBank/DDBJ databases">
        <title>Genetic blueprint of the zoonotic pathogen Toxocara canis.</title>
        <authorList>
            <person name="Zhu X.-Q."/>
            <person name="Korhonen P.K."/>
            <person name="Cai H."/>
            <person name="Young N.D."/>
            <person name="Nejsum P."/>
            <person name="von Samson-Himmelstjerna G."/>
            <person name="Boag P.R."/>
            <person name="Tan P."/>
            <person name="Li Q."/>
            <person name="Min J."/>
            <person name="Yang Y."/>
            <person name="Wang X."/>
            <person name="Fang X."/>
            <person name="Hall R.S."/>
            <person name="Hofmann A."/>
            <person name="Sternberg P.W."/>
            <person name="Jex A.R."/>
            <person name="Gasser R.B."/>
        </authorList>
    </citation>
    <scope>NUCLEOTIDE SEQUENCE [LARGE SCALE GENOMIC DNA]</scope>
    <source>
        <strain evidence="1">PN_DK_2014</strain>
    </source>
</reference>
<evidence type="ECO:0000313" key="1">
    <source>
        <dbReference type="EMBL" id="KHN79386.1"/>
    </source>
</evidence>
<protein>
    <submittedName>
        <fullName evidence="1">Uncharacterized protein</fullName>
    </submittedName>
</protein>
<keyword evidence="2" id="KW-1185">Reference proteome</keyword>
<dbReference type="Proteomes" id="UP000031036">
    <property type="component" value="Unassembled WGS sequence"/>
</dbReference>
<sequence length="119" mass="13503">MARSIIDLDQTAAMEKIDECAELQTPFGRPPLRSMLSEPAGSIDDHNDLLCSHCRQNFRHFTGHEFYSVSYVSQFDREPLVMLNFALSPTSQTPPFDRAGFDGHFSPLVRMTANCFRFA</sequence>
<organism evidence="1 2">
    <name type="scientific">Toxocara canis</name>
    <name type="common">Canine roundworm</name>
    <dbReference type="NCBI Taxonomy" id="6265"/>
    <lineage>
        <taxon>Eukaryota</taxon>
        <taxon>Metazoa</taxon>
        <taxon>Ecdysozoa</taxon>
        <taxon>Nematoda</taxon>
        <taxon>Chromadorea</taxon>
        <taxon>Rhabditida</taxon>
        <taxon>Spirurina</taxon>
        <taxon>Ascaridomorpha</taxon>
        <taxon>Ascaridoidea</taxon>
        <taxon>Toxocaridae</taxon>
        <taxon>Toxocara</taxon>
    </lineage>
</organism>
<accession>A0A0B2V7I2</accession>